<name>A0ACB8ZSH8_CICIN</name>
<organism evidence="1 2">
    <name type="scientific">Cichorium intybus</name>
    <name type="common">Chicory</name>
    <dbReference type="NCBI Taxonomy" id="13427"/>
    <lineage>
        <taxon>Eukaryota</taxon>
        <taxon>Viridiplantae</taxon>
        <taxon>Streptophyta</taxon>
        <taxon>Embryophyta</taxon>
        <taxon>Tracheophyta</taxon>
        <taxon>Spermatophyta</taxon>
        <taxon>Magnoliopsida</taxon>
        <taxon>eudicotyledons</taxon>
        <taxon>Gunneridae</taxon>
        <taxon>Pentapetalae</taxon>
        <taxon>asterids</taxon>
        <taxon>campanulids</taxon>
        <taxon>Asterales</taxon>
        <taxon>Asteraceae</taxon>
        <taxon>Cichorioideae</taxon>
        <taxon>Cichorieae</taxon>
        <taxon>Cichoriinae</taxon>
        <taxon>Cichorium</taxon>
    </lineage>
</organism>
<dbReference type="Proteomes" id="UP001055811">
    <property type="component" value="Linkage Group LG08"/>
</dbReference>
<reference evidence="2" key="1">
    <citation type="journal article" date="2022" name="Mol. Ecol. Resour.">
        <title>The genomes of chicory, endive, great burdock and yacon provide insights into Asteraceae palaeo-polyploidization history and plant inulin production.</title>
        <authorList>
            <person name="Fan W."/>
            <person name="Wang S."/>
            <person name="Wang H."/>
            <person name="Wang A."/>
            <person name="Jiang F."/>
            <person name="Liu H."/>
            <person name="Zhao H."/>
            <person name="Xu D."/>
            <person name="Zhang Y."/>
        </authorList>
    </citation>
    <scope>NUCLEOTIDE SEQUENCE [LARGE SCALE GENOMIC DNA]</scope>
    <source>
        <strain evidence="2">cv. Punajuju</strain>
    </source>
</reference>
<keyword evidence="2" id="KW-1185">Reference proteome</keyword>
<comment type="caution">
    <text evidence="1">The sequence shown here is derived from an EMBL/GenBank/DDBJ whole genome shotgun (WGS) entry which is preliminary data.</text>
</comment>
<proteinExistence type="predicted"/>
<dbReference type="EMBL" id="CM042016">
    <property type="protein sequence ID" value="KAI3700772.1"/>
    <property type="molecule type" value="Genomic_DNA"/>
</dbReference>
<protein>
    <submittedName>
        <fullName evidence="1">Uncharacterized protein</fullName>
    </submittedName>
</protein>
<evidence type="ECO:0000313" key="2">
    <source>
        <dbReference type="Proteomes" id="UP001055811"/>
    </source>
</evidence>
<gene>
    <name evidence="1" type="ORF">L2E82_45410</name>
</gene>
<sequence>MANMNNTKADFGIAVGITNQWQNSNMAAGAGANANSKVDLMTFVGSDTLAELVWSPETGLSIKFVDKKPCFMWEVGPSDTSGPQNQKETEQLSDQLFEDGMTSGVDGVGSDIKSLLKTEAMMQCGPQEHLKKAIVKIEKDGHFNDPLCENAQDAILEYKKSFYSQENDEKHEVESHGSMESCKHAKRKRILSFDQQLLLGSKRIKKQNDGSFMNWISNMLKDFKSHKNQSFCDINRSFESRKMGFESVFRSLCLPDVKAHETMTQTDKCSHGSLDFLKIKEKEAKGVVKHIRLYKRVTKEALKGIFDTIRRLRLSRTDILKWTNSRLSFVHLDGFFVRLRVAKWEEGEGGSRYYVACIRGLQGENSENSSGGLKQLICVKVGGVECFIESQYVSNGDFLEDELIAWWQKTSRNGGTPFVKDLTSKLAKRKTLGL</sequence>
<reference evidence="1 2" key="2">
    <citation type="journal article" date="2022" name="Mol. Ecol. Resour.">
        <title>The genomes of chicory, endive, great burdock and yacon provide insights into Asteraceae paleo-polyploidization history and plant inulin production.</title>
        <authorList>
            <person name="Fan W."/>
            <person name="Wang S."/>
            <person name="Wang H."/>
            <person name="Wang A."/>
            <person name="Jiang F."/>
            <person name="Liu H."/>
            <person name="Zhao H."/>
            <person name="Xu D."/>
            <person name="Zhang Y."/>
        </authorList>
    </citation>
    <scope>NUCLEOTIDE SEQUENCE [LARGE SCALE GENOMIC DNA]</scope>
    <source>
        <strain evidence="2">cv. Punajuju</strain>
        <tissue evidence="1">Leaves</tissue>
    </source>
</reference>
<accession>A0ACB8ZSH8</accession>
<evidence type="ECO:0000313" key="1">
    <source>
        <dbReference type="EMBL" id="KAI3700772.1"/>
    </source>
</evidence>